<dbReference type="Proteomes" id="UP000199473">
    <property type="component" value="Unassembled WGS sequence"/>
</dbReference>
<gene>
    <name evidence="3" type="ORF">SAMN02745775_101920</name>
</gene>
<keyword evidence="4" id="KW-1185">Reference proteome</keyword>
<dbReference type="InterPro" id="IPR003409">
    <property type="entry name" value="MORN"/>
</dbReference>
<dbReference type="SUPFAM" id="SSF82185">
    <property type="entry name" value="Histone H3 K4-specific methyltransferase SET7/9 N-terminal domain"/>
    <property type="match status" value="1"/>
</dbReference>
<dbReference type="RefSeq" id="WP_175533734.1">
    <property type="nucleotide sequence ID" value="NZ_FOSQ01000001.1"/>
</dbReference>
<keyword evidence="1" id="KW-0677">Repeat</keyword>
<feature type="signal peptide" evidence="2">
    <location>
        <begin position="1"/>
        <end position="16"/>
    </location>
</feature>
<protein>
    <submittedName>
        <fullName evidence="3">MORN repeat-containing protein</fullName>
    </submittedName>
</protein>
<evidence type="ECO:0000256" key="1">
    <source>
        <dbReference type="ARBA" id="ARBA00022737"/>
    </source>
</evidence>
<accession>A0A1I3Y4Q7</accession>
<name>A0A1I3Y4Q7_9PROT</name>
<sequence>MRWLLALVLLAGPVRAETPPAPPMAERLLPGERDGFVTDAARGCWLWLGGLSDLAADVEARWSGACPDGPAEGAGRALFLWREGRAVRGMVYEGVMKGGRPDGRGALAYLRNGEPTMTEAGDYTKDGLVRGRVEVLVQGLVYEGALSDGVPHGPGMLRSAGGSVAGIWASGCLPLPGGAWAAFLRPEEGCAAAED</sequence>
<dbReference type="EMBL" id="FOSQ01000001">
    <property type="protein sequence ID" value="SFK26261.1"/>
    <property type="molecule type" value="Genomic_DNA"/>
</dbReference>
<dbReference type="STRING" id="1123062.SAMN02745775_101920"/>
<dbReference type="AlphaFoldDB" id="A0A1I3Y4Q7"/>
<dbReference type="Pfam" id="PF02493">
    <property type="entry name" value="MORN"/>
    <property type="match status" value="2"/>
</dbReference>
<evidence type="ECO:0000313" key="4">
    <source>
        <dbReference type="Proteomes" id="UP000199473"/>
    </source>
</evidence>
<evidence type="ECO:0000313" key="3">
    <source>
        <dbReference type="EMBL" id="SFK26261.1"/>
    </source>
</evidence>
<proteinExistence type="predicted"/>
<organism evidence="3 4">
    <name type="scientific">Falsiroseomonas stagni DSM 19981</name>
    <dbReference type="NCBI Taxonomy" id="1123062"/>
    <lineage>
        <taxon>Bacteria</taxon>
        <taxon>Pseudomonadati</taxon>
        <taxon>Pseudomonadota</taxon>
        <taxon>Alphaproteobacteria</taxon>
        <taxon>Acetobacterales</taxon>
        <taxon>Roseomonadaceae</taxon>
        <taxon>Falsiroseomonas</taxon>
    </lineage>
</organism>
<evidence type="ECO:0000256" key="2">
    <source>
        <dbReference type="SAM" id="SignalP"/>
    </source>
</evidence>
<reference evidence="3 4" key="1">
    <citation type="submission" date="2016-10" db="EMBL/GenBank/DDBJ databases">
        <authorList>
            <person name="de Groot N.N."/>
        </authorList>
    </citation>
    <scope>NUCLEOTIDE SEQUENCE [LARGE SCALE GENOMIC DNA]</scope>
    <source>
        <strain evidence="3 4">DSM 19981</strain>
    </source>
</reference>
<feature type="chain" id="PRO_5011464537" evidence="2">
    <location>
        <begin position="17"/>
        <end position="195"/>
    </location>
</feature>
<keyword evidence="2" id="KW-0732">Signal</keyword>